<proteinExistence type="predicted"/>
<dbReference type="RefSeq" id="WP_284057557.1">
    <property type="nucleotide sequence ID" value="NZ_JAMSLR010000008.1"/>
</dbReference>
<reference evidence="2" key="1">
    <citation type="submission" date="2022-06" db="EMBL/GenBank/DDBJ databases">
        <title>CFH 74404 Thermomicrobiaceae sp.</title>
        <authorList>
            <person name="Ming H."/>
            <person name="Li W.-J."/>
            <person name="Zhao Z."/>
        </authorList>
    </citation>
    <scope>NUCLEOTIDE SEQUENCE</scope>
    <source>
        <strain evidence="2">CFH 74404</strain>
    </source>
</reference>
<dbReference type="EMBL" id="JAMSLR010000008">
    <property type="protein sequence ID" value="MCM8749773.1"/>
    <property type="molecule type" value="Genomic_DNA"/>
</dbReference>
<dbReference type="PROSITE" id="PS50910">
    <property type="entry name" value="HEPN"/>
    <property type="match status" value="1"/>
</dbReference>
<dbReference type="Gene3D" id="1.20.120.330">
    <property type="entry name" value="Nucleotidyltransferases domain 2"/>
    <property type="match status" value="1"/>
</dbReference>
<dbReference type="SMART" id="SM00748">
    <property type="entry name" value="HEPN"/>
    <property type="match status" value="1"/>
</dbReference>
<dbReference type="Proteomes" id="UP001165306">
    <property type="component" value="Unassembled WGS sequence"/>
</dbReference>
<accession>A0AA41WGN8</accession>
<dbReference type="InterPro" id="IPR007842">
    <property type="entry name" value="HEPN_dom"/>
</dbReference>
<feature type="domain" description="HEPN" evidence="1">
    <location>
        <begin position="9"/>
        <end position="120"/>
    </location>
</feature>
<sequence>MAQRAADWFRQAERDLALAEQSRQEGWHEWACFAAHQAAEKAVKALHHALGQDIWGHAVARLLAQLPEIAQPSAELIERARYLDTLYIPTRYPDSHPEGAPFEHYGPLQSAQAVEYARAILDFVRPYLARPSHS</sequence>
<dbReference type="AlphaFoldDB" id="A0AA41WGN8"/>
<evidence type="ECO:0000259" key="1">
    <source>
        <dbReference type="PROSITE" id="PS50910"/>
    </source>
</evidence>
<name>A0AA41WGN8_9BACT</name>
<evidence type="ECO:0000313" key="2">
    <source>
        <dbReference type="EMBL" id="MCM8749773.1"/>
    </source>
</evidence>
<evidence type="ECO:0000313" key="3">
    <source>
        <dbReference type="Proteomes" id="UP001165306"/>
    </source>
</evidence>
<dbReference type="Pfam" id="PF05168">
    <property type="entry name" value="HEPN"/>
    <property type="match status" value="1"/>
</dbReference>
<protein>
    <submittedName>
        <fullName evidence="2">HEPN domain-containing protein</fullName>
    </submittedName>
</protein>
<comment type="caution">
    <text evidence="2">The sequence shown here is derived from an EMBL/GenBank/DDBJ whole genome shotgun (WGS) entry which is preliminary data.</text>
</comment>
<keyword evidence="3" id="KW-1185">Reference proteome</keyword>
<organism evidence="2 3">
    <name type="scientific">Thermalbibacter longus</name>
    <dbReference type="NCBI Taxonomy" id="2951981"/>
    <lineage>
        <taxon>Bacteria</taxon>
        <taxon>Pseudomonadati</taxon>
        <taxon>Thermomicrobiota</taxon>
        <taxon>Thermomicrobia</taxon>
        <taxon>Thermomicrobiales</taxon>
        <taxon>Thermomicrobiaceae</taxon>
        <taxon>Thermalbibacter</taxon>
    </lineage>
</organism>
<dbReference type="SUPFAM" id="SSF81593">
    <property type="entry name" value="Nucleotidyltransferase substrate binding subunit/domain"/>
    <property type="match status" value="1"/>
</dbReference>
<gene>
    <name evidence="2" type="ORF">NET02_11475</name>
</gene>